<accession>A0A3M0A4X9</accession>
<dbReference type="GO" id="GO:0003677">
    <property type="term" value="F:DNA binding"/>
    <property type="evidence" value="ECO:0007669"/>
    <property type="project" value="UniProtKB-UniRule"/>
</dbReference>
<dbReference type="FunFam" id="1.10.10.200:FF:000002">
    <property type="entry name" value="Probable transcriptional regulatory protein CLM62_37755"/>
    <property type="match status" value="1"/>
</dbReference>
<dbReference type="HAMAP" id="MF_00693">
    <property type="entry name" value="Transcrip_reg_TACO1"/>
    <property type="match status" value="1"/>
</dbReference>
<dbReference type="InterPro" id="IPR002876">
    <property type="entry name" value="Transcrip_reg_TACO1-like"/>
</dbReference>
<comment type="similarity">
    <text evidence="1 5">Belongs to the TACO1 family.</text>
</comment>
<evidence type="ECO:0000256" key="3">
    <source>
        <dbReference type="ARBA" id="ARBA00023125"/>
    </source>
</evidence>
<dbReference type="Pfam" id="PF20772">
    <property type="entry name" value="TACO1_YebC_N"/>
    <property type="match status" value="1"/>
</dbReference>
<feature type="domain" description="TACO1/YebC-like N-terminal" evidence="8">
    <location>
        <begin position="5"/>
        <end position="75"/>
    </location>
</feature>
<dbReference type="NCBIfam" id="NF001030">
    <property type="entry name" value="PRK00110.1"/>
    <property type="match status" value="1"/>
</dbReference>
<dbReference type="InterPro" id="IPR048300">
    <property type="entry name" value="TACO1_YebC-like_2nd/3rd_dom"/>
</dbReference>
<organism evidence="9 10">
    <name type="scientific">Metamycoplasma subdolum</name>
    <dbReference type="NCBI Taxonomy" id="92407"/>
    <lineage>
        <taxon>Bacteria</taxon>
        <taxon>Bacillati</taxon>
        <taxon>Mycoplasmatota</taxon>
        <taxon>Mycoplasmoidales</taxon>
        <taxon>Metamycoplasmataceae</taxon>
        <taxon>Metamycoplasma</taxon>
    </lineage>
</organism>
<evidence type="ECO:0000256" key="5">
    <source>
        <dbReference type="HAMAP-Rule" id="MF_00693"/>
    </source>
</evidence>
<keyword evidence="10" id="KW-1185">Reference proteome</keyword>
<proteinExistence type="inferred from homology"/>
<dbReference type="EMBL" id="REFI01000009">
    <property type="protein sequence ID" value="RMA77525.1"/>
    <property type="molecule type" value="Genomic_DNA"/>
</dbReference>
<keyword evidence="4 5" id="KW-0804">Transcription</keyword>
<dbReference type="NCBIfam" id="NF009044">
    <property type="entry name" value="PRK12378.1"/>
    <property type="match status" value="1"/>
</dbReference>
<dbReference type="InterPro" id="IPR026564">
    <property type="entry name" value="Transcrip_reg_TACO1-like_dom3"/>
</dbReference>
<evidence type="ECO:0000256" key="1">
    <source>
        <dbReference type="ARBA" id="ARBA00008724"/>
    </source>
</evidence>
<evidence type="ECO:0000313" key="9">
    <source>
        <dbReference type="EMBL" id="RMA77525.1"/>
    </source>
</evidence>
<evidence type="ECO:0000313" key="10">
    <source>
        <dbReference type="Proteomes" id="UP000267246"/>
    </source>
</evidence>
<dbReference type="Gene3D" id="1.10.10.200">
    <property type="match status" value="1"/>
</dbReference>
<dbReference type="AlphaFoldDB" id="A0A3M0A4X9"/>
<evidence type="ECO:0000259" key="7">
    <source>
        <dbReference type="Pfam" id="PF01709"/>
    </source>
</evidence>
<keyword evidence="3 5" id="KW-0238">DNA-binding</keyword>
<keyword evidence="5" id="KW-0963">Cytoplasm</keyword>
<dbReference type="Proteomes" id="UP000267246">
    <property type="component" value="Unassembled WGS sequence"/>
</dbReference>
<protein>
    <recommendedName>
        <fullName evidence="5">Probable transcriptional regulatory protein JN00_0484</fullName>
    </recommendedName>
</protein>
<dbReference type="PANTHER" id="PTHR12532:SF0">
    <property type="entry name" value="TRANSLATIONAL ACTIVATOR OF CYTOCHROME C OXIDASE 1"/>
    <property type="match status" value="1"/>
</dbReference>
<comment type="subcellular location">
    <subcellularLocation>
        <location evidence="5">Cytoplasm</location>
    </subcellularLocation>
</comment>
<reference evidence="9 10" key="1">
    <citation type="submission" date="2018-10" db="EMBL/GenBank/DDBJ databases">
        <title>Genomic Encyclopedia of Archaeal and Bacterial Type Strains, Phase II (KMG-II): from individual species to whole genera.</title>
        <authorList>
            <person name="Goeker M."/>
        </authorList>
    </citation>
    <scope>NUCLEOTIDE SEQUENCE [LARGE SCALE GENOMIC DNA]</scope>
    <source>
        <strain evidence="9 10">ATCC 29870</strain>
    </source>
</reference>
<feature type="region of interest" description="Disordered" evidence="6">
    <location>
        <begin position="1"/>
        <end position="21"/>
    </location>
</feature>
<evidence type="ECO:0000259" key="8">
    <source>
        <dbReference type="Pfam" id="PF20772"/>
    </source>
</evidence>
<comment type="caution">
    <text evidence="9">The sequence shown here is derived from an EMBL/GenBank/DDBJ whole genome shotgun (WGS) entry which is preliminary data.</text>
</comment>
<evidence type="ECO:0000256" key="6">
    <source>
        <dbReference type="SAM" id="MobiDB-lite"/>
    </source>
</evidence>
<dbReference type="PANTHER" id="PTHR12532">
    <property type="entry name" value="TRANSLATIONAL ACTIVATOR OF CYTOCHROME C OXIDASE 1"/>
    <property type="match status" value="1"/>
</dbReference>
<dbReference type="InterPro" id="IPR017856">
    <property type="entry name" value="Integrase-like_N"/>
</dbReference>
<evidence type="ECO:0000256" key="2">
    <source>
        <dbReference type="ARBA" id="ARBA00023015"/>
    </source>
</evidence>
<dbReference type="InterPro" id="IPR049083">
    <property type="entry name" value="TACO1_YebC_N"/>
</dbReference>
<dbReference type="Gene3D" id="3.30.70.980">
    <property type="match status" value="2"/>
</dbReference>
<dbReference type="SUPFAM" id="SSF75625">
    <property type="entry name" value="YebC-like"/>
    <property type="match status" value="1"/>
</dbReference>
<name>A0A3M0A4X9_9BACT</name>
<dbReference type="OrthoDB" id="9781053at2"/>
<gene>
    <name evidence="9" type="ORF">JN00_0484</name>
</gene>
<dbReference type="GO" id="GO:0005829">
    <property type="term" value="C:cytosol"/>
    <property type="evidence" value="ECO:0007669"/>
    <property type="project" value="TreeGrafter"/>
</dbReference>
<sequence length="245" mass="27359">MSGHSKWATTKHHKAAQDAKRSQIFQKISKEIIVAATLGGPDPDSNPSLKLAIAKAKSKSMPKANIEKAIAKVAGGSKEAANFQSYLYSGTGFGGVTFVVECLCDNFNRLSSNIKHYFNKANATLGKQGVLPYVFEQKGIIEVDNSTINEEDIMFFSLDNGASDFKNEDEVYTIITEPSSFQQLKNALDKEFKIENYNTAEVTYLPTSEIEVNKEKMEQIEKFVDLLEDDEDIQEVFHNAYCEEE</sequence>
<dbReference type="Pfam" id="PF01709">
    <property type="entry name" value="Transcrip_reg"/>
    <property type="match status" value="1"/>
</dbReference>
<evidence type="ECO:0000256" key="4">
    <source>
        <dbReference type="ARBA" id="ARBA00023163"/>
    </source>
</evidence>
<dbReference type="RefSeq" id="WP_121940936.1">
    <property type="nucleotide sequence ID" value="NZ_CP137846.1"/>
</dbReference>
<dbReference type="NCBIfam" id="TIGR01033">
    <property type="entry name" value="YebC/PmpR family DNA-binding transcriptional regulator"/>
    <property type="match status" value="1"/>
</dbReference>
<dbReference type="InterPro" id="IPR029072">
    <property type="entry name" value="YebC-like"/>
</dbReference>
<dbReference type="GO" id="GO:0006355">
    <property type="term" value="P:regulation of DNA-templated transcription"/>
    <property type="evidence" value="ECO:0007669"/>
    <property type="project" value="UniProtKB-UniRule"/>
</dbReference>
<feature type="domain" description="TACO1/YebC-like second and third" evidence="7">
    <location>
        <begin position="84"/>
        <end position="240"/>
    </location>
</feature>
<keyword evidence="2 5" id="KW-0805">Transcription regulation</keyword>